<dbReference type="InterPro" id="IPR020846">
    <property type="entry name" value="MFS_dom"/>
</dbReference>
<dbReference type="Gene3D" id="1.20.1250.20">
    <property type="entry name" value="MFS general substrate transporter like domains"/>
    <property type="match status" value="1"/>
</dbReference>
<feature type="transmembrane region" description="Helical" evidence="6">
    <location>
        <begin position="465"/>
        <end position="487"/>
    </location>
</feature>
<evidence type="ECO:0000256" key="5">
    <source>
        <dbReference type="SAM" id="MobiDB-lite"/>
    </source>
</evidence>
<feature type="transmembrane region" description="Helical" evidence="6">
    <location>
        <begin position="188"/>
        <end position="205"/>
    </location>
</feature>
<evidence type="ECO:0000259" key="7">
    <source>
        <dbReference type="PROSITE" id="PS50850"/>
    </source>
</evidence>
<dbReference type="Proteomes" id="UP000289323">
    <property type="component" value="Unassembled WGS sequence"/>
</dbReference>
<feature type="region of interest" description="Disordered" evidence="5">
    <location>
        <begin position="1"/>
        <end position="23"/>
    </location>
</feature>
<feature type="transmembrane region" description="Helical" evidence="6">
    <location>
        <begin position="400"/>
        <end position="421"/>
    </location>
</feature>
<dbReference type="GO" id="GO:0022857">
    <property type="term" value="F:transmembrane transporter activity"/>
    <property type="evidence" value="ECO:0007669"/>
    <property type="project" value="InterPro"/>
</dbReference>
<dbReference type="PROSITE" id="PS50850">
    <property type="entry name" value="MFS"/>
    <property type="match status" value="1"/>
</dbReference>
<dbReference type="Pfam" id="PF07690">
    <property type="entry name" value="MFS_1"/>
    <property type="match status" value="1"/>
</dbReference>
<organism evidence="8 9">
    <name type="scientific">Thermothielavioides terrestris</name>
    <dbReference type="NCBI Taxonomy" id="2587410"/>
    <lineage>
        <taxon>Eukaryota</taxon>
        <taxon>Fungi</taxon>
        <taxon>Dikarya</taxon>
        <taxon>Ascomycota</taxon>
        <taxon>Pezizomycotina</taxon>
        <taxon>Sordariomycetes</taxon>
        <taxon>Sordariomycetidae</taxon>
        <taxon>Sordariales</taxon>
        <taxon>Chaetomiaceae</taxon>
        <taxon>Thermothielavioides</taxon>
    </lineage>
</organism>
<keyword evidence="3 6" id="KW-1133">Transmembrane helix</keyword>
<dbReference type="SUPFAM" id="SSF103473">
    <property type="entry name" value="MFS general substrate transporter"/>
    <property type="match status" value="1"/>
</dbReference>
<gene>
    <name evidence="8" type="ORF">TT172_LOCUS8061</name>
</gene>
<dbReference type="PANTHER" id="PTHR23502">
    <property type="entry name" value="MAJOR FACILITATOR SUPERFAMILY"/>
    <property type="match status" value="1"/>
</dbReference>
<keyword evidence="2 6" id="KW-0812">Transmembrane</keyword>
<name>A0A3S4F621_9PEZI</name>
<evidence type="ECO:0000256" key="2">
    <source>
        <dbReference type="ARBA" id="ARBA00022692"/>
    </source>
</evidence>
<evidence type="ECO:0000313" key="9">
    <source>
        <dbReference type="Proteomes" id="UP000289323"/>
    </source>
</evidence>
<evidence type="ECO:0000256" key="4">
    <source>
        <dbReference type="ARBA" id="ARBA00023136"/>
    </source>
</evidence>
<reference evidence="8 9" key="1">
    <citation type="submission" date="2018-04" db="EMBL/GenBank/DDBJ databases">
        <authorList>
            <person name="Huttner S."/>
            <person name="Dainat J."/>
        </authorList>
    </citation>
    <scope>NUCLEOTIDE SEQUENCE [LARGE SCALE GENOMIC DNA]</scope>
</reference>
<evidence type="ECO:0000256" key="6">
    <source>
        <dbReference type="SAM" id="Phobius"/>
    </source>
</evidence>
<dbReference type="AlphaFoldDB" id="A0A3S4F621"/>
<comment type="subcellular location">
    <subcellularLocation>
        <location evidence="1">Membrane</location>
        <topology evidence="1">Multi-pass membrane protein</topology>
    </subcellularLocation>
</comment>
<dbReference type="InterPro" id="IPR011701">
    <property type="entry name" value="MFS"/>
</dbReference>
<accession>A0A3S4F621</accession>
<protein>
    <submittedName>
        <fullName evidence="8">A43c7c3e-66a2-4af3-ac76-0d71f65fd5bf</fullName>
    </submittedName>
</protein>
<feature type="transmembrane region" description="Helical" evidence="6">
    <location>
        <begin position="217"/>
        <end position="237"/>
    </location>
</feature>
<keyword evidence="4 6" id="KW-0472">Membrane</keyword>
<feature type="transmembrane region" description="Helical" evidence="6">
    <location>
        <begin position="358"/>
        <end position="379"/>
    </location>
</feature>
<evidence type="ECO:0000313" key="8">
    <source>
        <dbReference type="EMBL" id="SPQ25642.1"/>
    </source>
</evidence>
<feature type="domain" description="Major facilitator superfamily (MFS) profile" evidence="7">
    <location>
        <begin position="60"/>
        <end position="519"/>
    </location>
</feature>
<dbReference type="GO" id="GO:0005886">
    <property type="term" value="C:plasma membrane"/>
    <property type="evidence" value="ECO:0007669"/>
    <property type="project" value="TreeGrafter"/>
</dbReference>
<feature type="transmembrane region" description="Helical" evidence="6">
    <location>
        <begin position="493"/>
        <end position="516"/>
    </location>
</feature>
<sequence length="543" mass="59783">MSPQQPGGRHLVHSHAKEGDVPGTVDLTAKEGDDTGYGQALYPVPAEDPNDPLQWSNTRKSLILVVCSLYSFLSNSALLGPSVYIGIYAEEFGIDANTASNLVSYANLAFGFGSLVLVPAYHKFGRRPVMLLSLLTYCAGLLACSQVTTYGGLMAARVIHGFGSSVCEALPVQLVNDIFFLHERGKRLGYYTVCLCFGATGPLYAGYMLAGGYSWRLFFYVEFAFGCALFILAFFVVEETLYHRVPRTEAALDSSSSQNGEKGSSEAHAVAAESSSDAVAYVPPRKTFLQTLKFWGAYDKDTEYFLMMARSFTYYLVPHVLWVVTTYGIYIGLGALTFNYTFPLKITAPPYNWTQTNSGLIAVGSFLGYLLAIPFTTTSDRLAAHLTRRNNGIREAEMRLGAMLPVMLLGPAGLIVYGFSAQRDLHWVGYFAGVAMTNFCSYFYFTFTLAYAIDSYTANISEMLIAMNLGKQAISFGMGLDLLDWVLQHGYAVMIAGVFCAILLANNLALIVFMVWGKKIRRFMATTWLARVHRASVREIATH</sequence>
<evidence type="ECO:0000256" key="1">
    <source>
        <dbReference type="ARBA" id="ARBA00004141"/>
    </source>
</evidence>
<feature type="transmembrane region" description="Helical" evidence="6">
    <location>
        <begin position="427"/>
        <end position="453"/>
    </location>
</feature>
<feature type="transmembrane region" description="Helical" evidence="6">
    <location>
        <begin position="314"/>
        <end position="338"/>
    </location>
</feature>
<proteinExistence type="predicted"/>
<evidence type="ECO:0000256" key="3">
    <source>
        <dbReference type="ARBA" id="ARBA00022989"/>
    </source>
</evidence>
<dbReference type="EMBL" id="OUUZ01000015">
    <property type="protein sequence ID" value="SPQ25642.1"/>
    <property type="molecule type" value="Genomic_DNA"/>
</dbReference>
<feature type="transmembrane region" description="Helical" evidence="6">
    <location>
        <begin position="62"/>
        <end position="87"/>
    </location>
</feature>
<feature type="transmembrane region" description="Helical" evidence="6">
    <location>
        <begin position="102"/>
        <end position="122"/>
    </location>
</feature>
<dbReference type="InterPro" id="IPR036259">
    <property type="entry name" value="MFS_trans_sf"/>
</dbReference>
<dbReference type="PANTHER" id="PTHR23502:SF160">
    <property type="entry name" value="MAJOR FACILITATOR SUPERFAMILY (MFS) PROFILE DOMAIN-CONTAINING PROTEIN-RELATED"/>
    <property type="match status" value="1"/>
</dbReference>